<dbReference type="PROSITE" id="PS50111">
    <property type="entry name" value="CHEMOTAXIS_TRANSDUC_2"/>
    <property type="match status" value="1"/>
</dbReference>
<feature type="domain" description="Methyl-accepting transducer" evidence="4">
    <location>
        <begin position="234"/>
        <end position="470"/>
    </location>
</feature>
<evidence type="ECO:0000313" key="6">
    <source>
        <dbReference type="Proteomes" id="UP000198356"/>
    </source>
</evidence>
<feature type="transmembrane region" description="Helical" evidence="3">
    <location>
        <begin position="119"/>
        <end position="142"/>
    </location>
</feature>
<dbReference type="GO" id="GO:0016020">
    <property type="term" value="C:membrane"/>
    <property type="evidence" value="ECO:0007669"/>
    <property type="project" value="InterPro"/>
</dbReference>
<keyword evidence="1 2" id="KW-0807">Transducer</keyword>
<keyword evidence="6" id="KW-1185">Reference proteome</keyword>
<name>A0A239H0D5_9BACT</name>
<dbReference type="SMART" id="SM00283">
    <property type="entry name" value="MA"/>
    <property type="match status" value="1"/>
</dbReference>
<evidence type="ECO:0000259" key="4">
    <source>
        <dbReference type="PROSITE" id="PS50111"/>
    </source>
</evidence>
<accession>A0A239H0D5</accession>
<feature type="transmembrane region" description="Helical" evidence="3">
    <location>
        <begin position="24"/>
        <end position="43"/>
    </location>
</feature>
<dbReference type="PANTHER" id="PTHR32089:SF112">
    <property type="entry name" value="LYSOZYME-LIKE PROTEIN-RELATED"/>
    <property type="match status" value="1"/>
</dbReference>
<sequence length="511" mass="54813">MSALHSSREEEAVLASIRINGDRLMCALSWILWLVSLCVAALYGTWMVSFTIALSLSLAMTALLMLRPGSIVTRLAGSIVLMAYAGVLIHQWHGLIEAHFGIFAFLAFLLYYRDWRPVVAGAVTVALHHLIGCRLQMAGTGFYVFPPGHNCDLVWLHVGFVVFEVAGLVYLSEMIRTEALEAAAIAQLGQRLSDSNDGVIDLTSPGLDARTSSGHSMLKFLGTINDAVSHAGSVAFGIGGISGTMTQAAGRMLQAGHTQQRDADGVLQAVQQMASSTLSMTHDFEEVVSVVKKAGNLIVDGRENMGLSQTVMEEVVAAVTGLSAQIDDLHQESSRIEEIIRIVSEIADQTSLLALNAAIEAARAGDLGRGFAVVAQEVRELSQRTQGSLVQAQAVVGQVRTKTDRVRRIADNCRGQAISGGEQLSRAGKSLQSAVAQLPQVAERAEQVIKLADRHRELTGDVVDRMRKIGESVAANSTSLGEVGQLSHSLQTMSDELVDSVRRFHYSSANG</sequence>
<proteinExistence type="predicted"/>
<dbReference type="GO" id="GO:0007165">
    <property type="term" value="P:signal transduction"/>
    <property type="evidence" value="ECO:0007669"/>
    <property type="project" value="UniProtKB-KW"/>
</dbReference>
<keyword evidence="3" id="KW-0472">Membrane</keyword>
<dbReference type="OrthoDB" id="2489132at2"/>
<dbReference type="Gene3D" id="1.10.287.950">
    <property type="entry name" value="Methyl-accepting chemotaxis protein"/>
    <property type="match status" value="1"/>
</dbReference>
<reference evidence="5 6" key="1">
    <citation type="submission" date="2017-06" db="EMBL/GenBank/DDBJ databases">
        <authorList>
            <person name="Kim H.J."/>
            <person name="Triplett B.A."/>
        </authorList>
    </citation>
    <scope>NUCLEOTIDE SEQUENCE [LARGE SCALE GENOMIC DNA]</scope>
    <source>
        <strain evidence="5 6">DSM 18704</strain>
    </source>
</reference>
<evidence type="ECO:0000256" key="1">
    <source>
        <dbReference type="ARBA" id="ARBA00023224"/>
    </source>
</evidence>
<dbReference type="SUPFAM" id="SSF58104">
    <property type="entry name" value="Methyl-accepting chemotaxis protein (MCP) signaling domain"/>
    <property type="match status" value="1"/>
</dbReference>
<dbReference type="Proteomes" id="UP000198356">
    <property type="component" value="Unassembled WGS sequence"/>
</dbReference>
<keyword evidence="3" id="KW-1133">Transmembrane helix</keyword>
<dbReference type="AlphaFoldDB" id="A0A239H0D5"/>
<feature type="transmembrane region" description="Helical" evidence="3">
    <location>
        <begin position="95"/>
        <end position="112"/>
    </location>
</feature>
<dbReference type="InterPro" id="IPR004089">
    <property type="entry name" value="MCPsignal_dom"/>
</dbReference>
<protein>
    <submittedName>
        <fullName evidence="5">Methyl-accepting chemotaxis protein</fullName>
    </submittedName>
</protein>
<evidence type="ECO:0000313" key="5">
    <source>
        <dbReference type="EMBL" id="SNS74253.1"/>
    </source>
</evidence>
<dbReference type="RefSeq" id="WP_089407665.1">
    <property type="nucleotide sequence ID" value="NZ_FZOU01000002.1"/>
</dbReference>
<feature type="transmembrane region" description="Helical" evidence="3">
    <location>
        <begin position="154"/>
        <end position="171"/>
    </location>
</feature>
<dbReference type="EMBL" id="FZOU01000002">
    <property type="protein sequence ID" value="SNS74253.1"/>
    <property type="molecule type" value="Genomic_DNA"/>
</dbReference>
<dbReference type="PANTHER" id="PTHR32089">
    <property type="entry name" value="METHYL-ACCEPTING CHEMOTAXIS PROTEIN MCPB"/>
    <property type="match status" value="1"/>
</dbReference>
<evidence type="ECO:0000256" key="3">
    <source>
        <dbReference type="SAM" id="Phobius"/>
    </source>
</evidence>
<feature type="transmembrane region" description="Helical" evidence="3">
    <location>
        <begin position="71"/>
        <end position="89"/>
    </location>
</feature>
<gene>
    <name evidence="5" type="ORF">SAMN05421770_102145</name>
</gene>
<organism evidence="5 6">
    <name type="scientific">Granulicella rosea</name>
    <dbReference type="NCBI Taxonomy" id="474952"/>
    <lineage>
        <taxon>Bacteria</taxon>
        <taxon>Pseudomonadati</taxon>
        <taxon>Acidobacteriota</taxon>
        <taxon>Terriglobia</taxon>
        <taxon>Terriglobales</taxon>
        <taxon>Acidobacteriaceae</taxon>
        <taxon>Granulicella</taxon>
    </lineage>
</organism>
<dbReference type="Pfam" id="PF00015">
    <property type="entry name" value="MCPsignal"/>
    <property type="match status" value="1"/>
</dbReference>
<keyword evidence="3" id="KW-0812">Transmembrane</keyword>
<evidence type="ECO:0000256" key="2">
    <source>
        <dbReference type="PROSITE-ProRule" id="PRU00284"/>
    </source>
</evidence>